<evidence type="ECO:0000313" key="3">
    <source>
        <dbReference type="Proteomes" id="UP000294692"/>
    </source>
</evidence>
<feature type="chain" id="PRO_5020568714" description="DUF4142 domain-containing protein" evidence="1">
    <location>
        <begin position="25"/>
        <end position="180"/>
    </location>
</feature>
<dbReference type="AlphaFoldDB" id="A0A4R3UTH3"/>
<gene>
    <name evidence="2" type="ORF">EV686_108149</name>
</gene>
<evidence type="ECO:0000313" key="2">
    <source>
        <dbReference type="EMBL" id="TCU95306.1"/>
    </source>
</evidence>
<sequence>MTLLQRLAAALTMLFCLGLSHAYAEPLTSEQVGRFIASMPELTALGEKYQDSAQRNIDPRRPLGSSLELMGGKGQEYADLAQLAARHGFSSPEQWADVGDRTMQAYQFASSPVPPDQVDAMYQQGIANILKDAKLSAEQKQLILSRMEKTHSGNQQARQAVDKDIPALKPHMAELDKLFE</sequence>
<name>A0A4R3UTH3_9BURK</name>
<accession>A0A4R3UTH3</accession>
<reference evidence="2 3" key="1">
    <citation type="submission" date="2019-03" db="EMBL/GenBank/DDBJ databases">
        <title>Genomic Encyclopedia of Type Strains, Phase IV (KMG-IV): sequencing the most valuable type-strain genomes for metagenomic binning, comparative biology and taxonomic classification.</title>
        <authorList>
            <person name="Goeker M."/>
        </authorList>
    </citation>
    <scope>NUCLEOTIDE SEQUENCE [LARGE SCALE GENOMIC DNA]</scope>
    <source>
        <strain evidence="2 3">DSM 100048</strain>
    </source>
</reference>
<feature type="signal peptide" evidence="1">
    <location>
        <begin position="1"/>
        <end position="24"/>
    </location>
</feature>
<comment type="caution">
    <text evidence="2">The sequence shown here is derived from an EMBL/GenBank/DDBJ whole genome shotgun (WGS) entry which is preliminary data.</text>
</comment>
<evidence type="ECO:0008006" key="4">
    <source>
        <dbReference type="Google" id="ProtNLM"/>
    </source>
</evidence>
<organism evidence="2 3">
    <name type="scientific">Paracandidimonas soli</name>
    <dbReference type="NCBI Taxonomy" id="1917182"/>
    <lineage>
        <taxon>Bacteria</taxon>
        <taxon>Pseudomonadati</taxon>
        <taxon>Pseudomonadota</taxon>
        <taxon>Betaproteobacteria</taxon>
        <taxon>Burkholderiales</taxon>
        <taxon>Alcaligenaceae</taxon>
        <taxon>Paracandidimonas</taxon>
    </lineage>
</organism>
<proteinExistence type="predicted"/>
<evidence type="ECO:0000256" key="1">
    <source>
        <dbReference type="SAM" id="SignalP"/>
    </source>
</evidence>
<dbReference type="EMBL" id="SMBX01000008">
    <property type="protein sequence ID" value="TCU95306.1"/>
    <property type="molecule type" value="Genomic_DNA"/>
</dbReference>
<keyword evidence="1" id="KW-0732">Signal</keyword>
<protein>
    <recommendedName>
        <fullName evidence="4">DUF4142 domain-containing protein</fullName>
    </recommendedName>
</protein>
<dbReference type="Proteomes" id="UP000294692">
    <property type="component" value="Unassembled WGS sequence"/>
</dbReference>
<keyword evidence="3" id="KW-1185">Reference proteome</keyword>
<dbReference type="RefSeq" id="WP_165972626.1">
    <property type="nucleotide sequence ID" value="NZ_JBHRVM010000001.1"/>
</dbReference>